<name>A0A8S4SNV3_9NEOP</name>
<comment type="caution">
    <text evidence="1">The sequence shown here is derived from an EMBL/GenBank/DDBJ whole genome shotgun (WGS) entry which is preliminary data.</text>
</comment>
<dbReference type="OrthoDB" id="7481809at2759"/>
<proteinExistence type="predicted"/>
<keyword evidence="2" id="KW-1185">Reference proteome</keyword>
<organism evidence="1 2">
    <name type="scientific">Pararge aegeria aegeria</name>
    <dbReference type="NCBI Taxonomy" id="348720"/>
    <lineage>
        <taxon>Eukaryota</taxon>
        <taxon>Metazoa</taxon>
        <taxon>Ecdysozoa</taxon>
        <taxon>Arthropoda</taxon>
        <taxon>Hexapoda</taxon>
        <taxon>Insecta</taxon>
        <taxon>Pterygota</taxon>
        <taxon>Neoptera</taxon>
        <taxon>Endopterygota</taxon>
        <taxon>Lepidoptera</taxon>
        <taxon>Glossata</taxon>
        <taxon>Ditrysia</taxon>
        <taxon>Papilionoidea</taxon>
        <taxon>Nymphalidae</taxon>
        <taxon>Satyrinae</taxon>
        <taxon>Satyrini</taxon>
        <taxon>Parargina</taxon>
        <taxon>Pararge</taxon>
    </lineage>
</organism>
<evidence type="ECO:0000313" key="1">
    <source>
        <dbReference type="EMBL" id="CAH2268933.1"/>
    </source>
</evidence>
<protein>
    <submittedName>
        <fullName evidence="1">Jg6960 protein</fullName>
    </submittedName>
</protein>
<evidence type="ECO:0000313" key="2">
    <source>
        <dbReference type="Proteomes" id="UP000838756"/>
    </source>
</evidence>
<dbReference type="EMBL" id="CAKXAJ010026486">
    <property type="protein sequence ID" value="CAH2268933.1"/>
    <property type="molecule type" value="Genomic_DNA"/>
</dbReference>
<dbReference type="Proteomes" id="UP000838756">
    <property type="component" value="Unassembled WGS sequence"/>
</dbReference>
<dbReference type="AlphaFoldDB" id="A0A8S4SNV3"/>
<sequence length="115" mass="12646">MDIRKWVECERTDDRNVRATYLLSFPSILVTCYRSRNVTRKIGAEQRASSCNGSTTRTEIALHFARGGAHCASETAAPAHSPRASLSRPTVLENLQHLTGGEIAIVSQLAVRHLS</sequence>
<reference evidence="1" key="1">
    <citation type="submission" date="2022-03" db="EMBL/GenBank/DDBJ databases">
        <authorList>
            <person name="Lindestad O."/>
        </authorList>
    </citation>
    <scope>NUCLEOTIDE SEQUENCE</scope>
</reference>
<gene>
    <name evidence="1" type="primary">jg6960</name>
    <name evidence="1" type="ORF">PAEG_LOCUS27233</name>
</gene>
<accession>A0A8S4SNV3</accession>